<feature type="region of interest" description="Disordered" evidence="2">
    <location>
        <begin position="243"/>
        <end position="492"/>
    </location>
</feature>
<dbReference type="InterPro" id="IPR048795">
    <property type="entry name" value="PWP3A_3B_4_C"/>
</dbReference>
<feature type="domain" description="MUM1-like PWWP" evidence="3">
    <location>
        <begin position="495"/>
        <end position="573"/>
    </location>
</feature>
<feature type="compositionally biased region" description="Basic and acidic residues" evidence="2">
    <location>
        <begin position="343"/>
        <end position="352"/>
    </location>
</feature>
<evidence type="ECO:0000313" key="7">
    <source>
        <dbReference type="RefSeq" id="XP_011385733.1"/>
    </source>
</evidence>
<feature type="region of interest" description="Disordered" evidence="2">
    <location>
        <begin position="1"/>
        <end position="22"/>
    </location>
</feature>
<evidence type="ECO:0000256" key="2">
    <source>
        <dbReference type="SAM" id="MobiDB-lite"/>
    </source>
</evidence>
<dbReference type="InterPro" id="IPR035504">
    <property type="entry name" value="MUM1-like_PWWP"/>
</dbReference>
<proteinExistence type="inferred from homology"/>
<dbReference type="Proteomes" id="UP000515202">
    <property type="component" value="Unplaced"/>
</dbReference>
<reference evidence="7" key="1">
    <citation type="submission" date="2025-08" db="UniProtKB">
        <authorList>
            <consortium name="RefSeq"/>
        </authorList>
    </citation>
    <scope>IDENTIFICATION</scope>
    <source>
        <tissue evidence="7">Kidney</tissue>
    </source>
</reference>
<dbReference type="InterPro" id="IPR048765">
    <property type="entry name" value="PWP3A_3B_4_N"/>
</dbReference>
<evidence type="ECO:0000259" key="4">
    <source>
        <dbReference type="Pfam" id="PF20886"/>
    </source>
</evidence>
<dbReference type="PANTHER" id="PTHR31333:SF2">
    <property type="entry name" value="PWWP DOMAIN-CONTAINING DNA REPAIR FACTOR 4"/>
    <property type="match status" value="1"/>
</dbReference>
<protein>
    <submittedName>
        <fullName evidence="7">PWWP domain-containing protein MUM1L1-like</fullName>
    </submittedName>
</protein>
<name>A0A6P3RSD0_PTEVA</name>
<gene>
    <name evidence="7" type="primary">LOC105311441</name>
</gene>
<keyword evidence="6" id="KW-1185">Reference proteome</keyword>
<dbReference type="AlphaFoldDB" id="A0A6P3RSD0"/>
<evidence type="ECO:0000256" key="1">
    <source>
        <dbReference type="ARBA" id="ARBA00008188"/>
    </source>
</evidence>
<evidence type="ECO:0000259" key="3">
    <source>
        <dbReference type="Pfam" id="PF20884"/>
    </source>
</evidence>
<dbReference type="GeneID" id="105311441"/>
<dbReference type="KEGG" id="pvp:105311441"/>
<evidence type="ECO:0000313" key="6">
    <source>
        <dbReference type="Proteomes" id="UP000515202"/>
    </source>
</evidence>
<dbReference type="InterPro" id="IPR040263">
    <property type="entry name" value="PWP3A_3B_4"/>
</dbReference>
<feature type="compositionally biased region" description="Basic residues" evidence="2">
    <location>
        <begin position="263"/>
        <end position="282"/>
    </location>
</feature>
<dbReference type="OrthoDB" id="10013064at2759"/>
<feature type="compositionally biased region" description="Polar residues" evidence="2">
    <location>
        <begin position="402"/>
        <end position="414"/>
    </location>
</feature>
<dbReference type="Pfam" id="PF20887">
    <property type="entry name" value="PWP3A-B_N"/>
    <property type="match status" value="1"/>
</dbReference>
<dbReference type="Pfam" id="PF20884">
    <property type="entry name" value="MUM1-like_PWWP"/>
    <property type="match status" value="1"/>
</dbReference>
<dbReference type="CDD" id="cd06080">
    <property type="entry name" value="PWWP_MUM1-like"/>
    <property type="match status" value="1"/>
</dbReference>
<evidence type="ECO:0000259" key="5">
    <source>
        <dbReference type="Pfam" id="PF20887"/>
    </source>
</evidence>
<dbReference type="RefSeq" id="XP_011385733.1">
    <property type="nucleotide sequence ID" value="XM_011387431.1"/>
</dbReference>
<dbReference type="Gene3D" id="2.30.30.140">
    <property type="match status" value="1"/>
</dbReference>
<dbReference type="PANTHER" id="PTHR31333">
    <property type="entry name" value="PWWP DOMAIN-CONTAINING DNA REPAIR FACTOR 3 FAMILY MEMBER"/>
    <property type="match status" value="1"/>
</dbReference>
<comment type="similarity">
    <text evidence="1">Belongs to the PWWP3A family.</text>
</comment>
<dbReference type="Gene3D" id="6.10.300.20">
    <property type="match status" value="1"/>
</dbReference>
<sequence>MGTQEEENGDFGGKLESLQSTPFRNQYEPRQYELLIAVAGSFSSNEPSLGGRLKSTEILWIPPTQTSLASLFHSIVCEHRSSSARGRFRCRRTGHRSRKAFVGVGKSLPKACLEKTCCRRGHDSQTPEAPLRTSRLPSEITMESEYVLCSWKGRCWPAKVLPRSGTSPKDKRKKPRSLQVQILSVGKNVRVKSSTIKILNEAQIESIASSLGAPPKARVPPGEEEAYRSALTVALQILKERADPGQARASGDPEAPPLPQKGPQKRSRRKSRKPKGKSRRSLRKDEKPKSLLVRSGSEDAPDGDEAQAQTSAAPVPRETQAKSSQSFGLGPDIPSLSEDDHEEEGKAQRDTSRAALQRRTVNGEGAGAKDGDVPPSQPPGSIVTVPKGLKGEVRGSCPRTPAVSSECSTISGSTEDPGEGAAGRPGSEDVASPSSAPSLGLRFSARLASKKRKQEDQLSADLKDSPREASGKKRGAKGARQSKGLPSPQDPGAIERGTIVWFKFQHHPFWPAVVKNVSRTEQVAWVLLIEAYVHRGKKGIRVPLRRLKHLDCKEKEKFIKRAERAYGQSVKWCLSVISHYREGLSRGSFTGSFLDYYAADISYPVRKAVQEGDVDIDFPKVNYADLEDSEEEYALLGKKPYKKILPDRMKAARDRANRKLVDFIVKTKGADHHLLDIVKGRKQSRWLASFLKSEKYVICVETYLEDDDQLEVVMKHLQEIYKEVDKKKLALTRDDKVSFVLEVLLPEAIIWSIAALDGLDYKQAEEKYRRGPPVHRREKELFDRNILKKVRRRPTIRSRAK</sequence>
<feature type="domain" description="PWWP" evidence="4">
    <location>
        <begin position="646"/>
        <end position="786"/>
    </location>
</feature>
<feature type="compositionally biased region" description="Basic and acidic residues" evidence="2">
    <location>
        <begin position="453"/>
        <end position="471"/>
    </location>
</feature>
<dbReference type="SUPFAM" id="SSF63748">
    <property type="entry name" value="Tudor/PWWP/MBT"/>
    <property type="match status" value="1"/>
</dbReference>
<accession>A0A6P3RSD0</accession>
<dbReference type="Pfam" id="PF20886">
    <property type="entry name" value="PWP3A-B_C"/>
    <property type="match status" value="1"/>
</dbReference>
<organism evidence="6 7">
    <name type="scientific">Pteropus vampyrus</name>
    <name type="common">Large flying fox</name>
    <dbReference type="NCBI Taxonomy" id="132908"/>
    <lineage>
        <taxon>Eukaryota</taxon>
        <taxon>Metazoa</taxon>
        <taxon>Chordata</taxon>
        <taxon>Craniata</taxon>
        <taxon>Vertebrata</taxon>
        <taxon>Euteleostomi</taxon>
        <taxon>Mammalia</taxon>
        <taxon>Eutheria</taxon>
        <taxon>Laurasiatheria</taxon>
        <taxon>Chiroptera</taxon>
        <taxon>Yinpterochiroptera</taxon>
        <taxon>Pteropodoidea</taxon>
        <taxon>Pteropodidae</taxon>
        <taxon>Pteropodinae</taxon>
        <taxon>Pteropus</taxon>
    </lineage>
</organism>
<feature type="domain" description="PWWP" evidence="5">
    <location>
        <begin position="146"/>
        <end position="240"/>
    </location>
</feature>